<reference evidence="10" key="2">
    <citation type="submission" date="2020-08" db="UniProtKB">
        <authorList>
            <consortium name="EnsemblMetazoa"/>
        </authorList>
    </citation>
    <scope>IDENTIFICATION</scope>
    <source>
        <strain evidence="10">LVP_AGWG</strain>
    </source>
</reference>
<comment type="caution">
    <text evidence="7">Lacks conserved residue(s) required for the propagation of feature annotation.</text>
</comment>
<dbReference type="PROSITE" id="PS00010">
    <property type="entry name" value="ASX_HYDROXYL"/>
    <property type="match status" value="1"/>
</dbReference>
<evidence type="ECO:0000313" key="10">
    <source>
        <dbReference type="EnsemblMetazoa" id="AAEL018011-PB"/>
    </source>
</evidence>
<evidence type="ECO:0000256" key="1">
    <source>
        <dbReference type="ARBA" id="ARBA00022536"/>
    </source>
</evidence>
<dbReference type="GO" id="GO:0005576">
    <property type="term" value="C:extracellular region"/>
    <property type="evidence" value="ECO:0007669"/>
    <property type="project" value="TreeGrafter"/>
</dbReference>
<dbReference type="FunFam" id="2.10.25.10:FF:000010">
    <property type="entry name" value="Pro-epidermal growth factor"/>
    <property type="match status" value="1"/>
</dbReference>
<feature type="signal peptide" evidence="9">
    <location>
        <begin position="1"/>
        <end position="25"/>
    </location>
</feature>
<accession>A0A6R5I1X8</accession>
<evidence type="ECO:0000256" key="4">
    <source>
        <dbReference type="ARBA" id="ARBA00022837"/>
    </source>
</evidence>
<reference evidence="10 11" key="1">
    <citation type="submission" date="2017-06" db="EMBL/GenBank/DDBJ databases">
        <title>Aedes aegypti genome working group (AGWG) sequencing and assembly.</title>
        <authorList>
            <consortium name="Aedes aegypti Genome Working Group (AGWG)"/>
            <person name="Matthews B.J."/>
        </authorList>
    </citation>
    <scope>NUCLEOTIDE SEQUENCE [LARGE SCALE GENOMIC DNA]</scope>
    <source>
        <strain evidence="10 11">LVP_AGWG</strain>
    </source>
</reference>
<dbReference type="SMART" id="SM00179">
    <property type="entry name" value="EGF_CA"/>
    <property type="match status" value="1"/>
</dbReference>
<dbReference type="PROSITE" id="PS51041">
    <property type="entry name" value="EMI"/>
    <property type="match status" value="1"/>
</dbReference>
<feature type="compositionally biased region" description="Polar residues" evidence="8">
    <location>
        <begin position="33"/>
        <end position="44"/>
    </location>
</feature>
<dbReference type="PROSITE" id="PS01186">
    <property type="entry name" value="EGF_2"/>
    <property type="match status" value="2"/>
</dbReference>
<dbReference type="PANTHER" id="PTHR14949">
    <property type="entry name" value="EGF-LIKE-DOMAIN, MULTIPLE 7, 8"/>
    <property type="match status" value="1"/>
</dbReference>
<dbReference type="InParanoid" id="A0A6R5I1X8"/>
<dbReference type="InterPro" id="IPR000152">
    <property type="entry name" value="EGF-type_Asp/Asn_hydroxyl_site"/>
</dbReference>
<dbReference type="Pfam" id="PF07546">
    <property type="entry name" value="EMI"/>
    <property type="match status" value="1"/>
</dbReference>
<dbReference type="SMART" id="SM00181">
    <property type="entry name" value="EGF"/>
    <property type="match status" value="2"/>
</dbReference>
<dbReference type="PROSITE" id="PS50026">
    <property type="entry name" value="EGF_3"/>
    <property type="match status" value="2"/>
</dbReference>
<dbReference type="PROSITE" id="PS01187">
    <property type="entry name" value="EGF_CA"/>
    <property type="match status" value="1"/>
</dbReference>
<feature type="compositionally biased region" description="Polar residues" evidence="8">
    <location>
        <begin position="147"/>
        <end position="165"/>
    </location>
</feature>
<dbReference type="GO" id="GO:0009986">
    <property type="term" value="C:cell surface"/>
    <property type="evidence" value="ECO:0007669"/>
    <property type="project" value="TreeGrafter"/>
</dbReference>
<keyword evidence="4" id="KW-0106">Calcium</keyword>
<keyword evidence="5" id="KW-0175">Coiled coil</keyword>
<dbReference type="CDD" id="cd00054">
    <property type="entry name" value="EGF_CA"/>
    <property type="match status" value="1"/>
</dbReference>
<evidence type="ECO:0000313" key="11">
    <source>
        <dbReference type="Proteomes" id="UP000008820"/>
    </source>
</evidence>
<feature type="disulfide bond" evidence="7">
    <location>
        <begin position="276"/>
        <end position="285"/>
    </location>
</feature>
<dbReference type="AlphaFoldDB" id="A0A6R5I1X8"/>
<feature type="disulfide bond" evidence="7">
    <location>
        <begin position="258"/>
        <end position="268"/>
    </location>
</feature>
<dbReference type="Proteomes" id="UP000008820">
    <property type="component" value="Chromosome 2"/>
</dbReference>
<proteinExistence type="predicted"/>
<evidence type="ECO:0000256" key="5">
    <source>
        <dbReference type="ARBA" id="ARBA00023054"/>
    </source>
</evidence>
<dbReference type="InterPro" id="IPR018097">
    <property type="entry name" value="EGF_Ca-bd_CS"/>
</dbReference>
<evidence type="ECO:0008006" key="12">
    <source>
        <dbReference type="Google" id="ProtNLM"/>
    </source>
</evidence>
<evidence type="ECO:0000256" key="9">
    <source>
        <dbReference type="SAM" id="SignalP"/>
    </source>
</evidence>
<evidence type="ECO:0000256" key="6">
    <source>
        <dbReference type="ARBA" id="ARBA00023157"/>
    </source>
</evidence>
<evidence type="ECO:0000256" key="7">
    <source>
        <dbReference type="PROSITE-ProRule" id="PRU00076"/>
    </source>
</evidence>
<dbReference type="InterPro" id="IPR001881">
    <property type="entry name" value="EGF-like_Ca-bd_dom"/>
</dbReference>
<sequence>MGKLQNRLCLVAMVIVVISAIACQAYQHSNSDYSENLNHQHPTKQQAHRHHHHQHHQHHQQHHKLDSVSLGSRNSSRYSLITGTSSTGNNYYQPPTNHYHYQPHNTGNTDQRIHPQHHNHHVQPHRPSITTQHNARRMDNPSIRWRPTNTPSKAPRTNQTGNTTGIRPVKRMLKTNNHHHRNITGKNVCTEKRTVSVPIYRKATVKHFVQPCSDPKLCAAVRTNYEPTYHQVKREVFACCPGWETTGTIAEGCHKPICRNQCRNGGRCTAPDTCACSTGFSGPQCEVDINECKQHKPCDQTCYNTDGSYYCTCRDGFMLQADRHSCKKIEPTNDVAFEARDMENDVDYDSLDTRLTKLEKIIFNEDRRSISETHELSKKVQYTMDAVSSLRAQVSRLTQRLFPTVDYGNRIN</sequence>
<dbReference type="InterPro" id="IPR049883">
    <property type="entry name" value="NOTCH1_EGF-like"/>
</dbReference>
<name>A0A6R5I1X8_AEDAE</name>
<keyword evidence="1 7" id="KW-0245">EGF-like domain</keyword>
<dbReference type="OrthoDB" id="6516201at2759"/>
<dbReference type="Gene3D" id="2.10.25.10">
    <property type="entry name" value="Laminin"/>
    <property type="match status" value="2"/>
</dbReference>
<organism evidence="10 11">
    <name type="scientific">Aedes aegypti</name>
    <name type="common">Yellowfever mosquito</name>
    <name type="synonym">Culex aegypti</name>
    <dbReference type="NCBI Taxonomy" id="7159"/>
    <lineage>
        <taxon>Eukaryota</taxon>
        <taxon>Metazoa</taxon>
        <taxon>Ecdysozoa</taxon>
        <taxon>Arthropoda</taxon>
        <taxon>Hexapoda</taxon>
        <taxon>Insecta</taxon>
        <taxon>Pterygota</taxon>
        <taxon>Neoptera</taxon>
        <taxon>Endopterygota</taxon>
        <taxon>Diptera</taxon>
        <taxon>Nematocera</taxon>
        <taxon>Culicoidea</taxon>
        <taxon>Culicidae</taxon>
        <taxon>Culicinae</taxon>
        <taxon>Aedini</taxon>
        <taxon>Aedes</taxon>
        <taxon>Stegomyia</taxon>
    </lineage>
</organism>
<dbReference type="PROSITE" id="PS00022">
    <property type="entry name" value="EGF_1"/>
    <property type="match status" value="1"/>
</dbReference>
<keyword evidence="11" id="KW-1185">Reference proteome</keyword>
<feature type="disulfide bond" evidence="7">
    <location>
        <begin position="292"/>
        <end position="302"/>
    </location>
</feature>
<dbReference type="Pfam" id="PF07645">
    <property type="entry name" value="EGF_CA"/>
    <property type="match status" value="1"/>
</dbReference>
<feature type="region of interest" description="Disordered" evidence="8">
    <location>
        <begin position="115"/>
        <end position="165"/>
    </location>
</feature>
<feature type="compositionally biased region" description="Basic residues" evidence="8">
    <location>
        <begin position="46"/>
        <end position="62"/>
    </location>
</feature>
<dbReference type="InterPro" id="IPR011489">
    <property type="entry name" value="EMI_domain"/>
</dbReference>
<feature type="compositionally biased region" description="Basic residues" evidence="8">
    <location>
        <begin position="115"/>
        <end position="124"/>
    </location>
</feature>
<feature type="region of interest" description="Disordered" evidence="8">
    <location>
        <begin position="33"/>
        <end position="67"/>
    </location>
</feature>
<keyword evidence="6 7" id="KW-1015">Disulfide bond</keyword>
<dbReference type="InterPro" id="IPR050969">
    <property type="entry name" value="Dev_Signal_Modulators"/>
</dbReference>
<evidence type="ECO:0000256" key="8">
    <source>
        <dbReference type="SAM" id="MobiDB-lite"/>
    </source>
</evidence>
<dbReference type="PANTHER" id="PTHR14949:SF56">
    <property type="entry name" value="EGF-LIKE-DOMAIN, MULTIPLE 7"/>
    <property type="match status" value="1"/>
</dbReference>
<dbReference type="PROSITE" id="PS51257">
    <property type="entry name" value="PROKAR_LIPOPROTEIN"/>
    <property type="match status" value="1"/>
</dbReference>
<protein>
    <recommendedName>
        <fullName evidence="12">EGF-like domain-containing protein</fullName>
    </recommendedName>
</protein>
<dbReference type="InterPro" id="IPR000742">
    <property type="entry name" value="EGF"/>
</dbReference>
<dbReference type="EnsemblMetazoa" id="AAEL018011-RB">
    <property type="protein sequence ID" value="AAEL018011-PB"/>
    <property type="gene ID" value="AAEL018011"/>
</dbReference>
<dbReference type="GO" id="GO:0005509">
    <property type="term" value="F:calcium ion binding"/>
    <property type="evidence" value="ECO:0007669"/>
    <property type="project" value="InterPro"/>
</dbReference>
<dbReference type="GO" id="GO:0005102">
    <property type="term" value="F:signaling receptor binding"/>
    <property type="evidence" value="ECO:0007669"/>
    <property type="project" value="TreeGrafter"/>
</dbReference>
<dbReference type="FunCoup" id="A0A6R5I1X8">
    <property type="interactions" value="1"/>
</dbReference>
<dbReference type="SUPFAM" id="SSF57196">
    <property type="entry name" value="EGF/Laminin"/>
    <property type="match status" value="1"/>
</dbReference>
<evidence type="ECO:0000256" key="3">
    <source>
        <dbReference type="ARBA" id="ARBA00022737"/>
    </source>
</evidence>
<feature type="chain" id="PRO_5043534555" description="EGF-like domain-containing protein" evidence="9">
    <location>
        <begin position="26"/>
        <end position="412"/>
    </location>
</feature>
<evidence type="ECO:0000256" key="2">
    <source>
        <dbReference type="ARBA" id="ARBA00022729"/>
    </source>
</evidence>
<gene>
    <name evidence="10" type="primary">110675656</name>
</gene>
<keyword evidence="2 9" id="KW-0732">Signal</keyword>
<keyword evidence="3" id="KW-0677">Repeat</keyword>